<reference evidence="1" key="2">
    <citation type="submission" date="2021-09" db="EMBL/GenBank/DDBJ databases">
        <authorList>
            <person name="Gilroy R."/>
        </authorList>
    </citation>
    <scope>NUCLEOTIDE SEQUENCE</scope>
    <source>
        <strain evidence="1">CHK124-7917</strain>
    </source>
</reference>
<organism evidence="1 2">
    <name type="scientific">Thermophilibacter provencensis</name>
    <dbReference type="NCBI Taxonomy" id="1852386"/>
    <lineage>
        <taxon>Bacteria</taxon>
        <taxon>Bacillati</taxon>
        <taxon>Actinomycetota</taxon>
        <taxon>Coriobacteriia</taxon>
        <taxon>Coriobacteriales</taxon>
        <taxon>Atopobiaceae</taxon>
        <taxon>Thermophilibacter</taxon>
    </lineage>
</organism>
<dbReference type="SUPFAM" id="SSF53300">
    <property type="entry name" value="vWA-like"/>
    <property type="match status" value="1"/>
</dbReference>
<evidence type="ECO:0000313" key="2">
    <source>
        <dbReference type="Proteomes" id="UP000697330"/>
    </source>
</evidence>
<dbReference type="EMBL" id="DYWQ01000070">
    <property type="protein sequence ID" value="HJF45060.1"/>
    <property type="molecule type" value="Genomic_DNA"/>
</dbReference>
<proteinExistence type="predicted"/>
<sequence>MRTEIVFILDASGSMAGLEADTVGGFNSLIEKNREEPGEATVSTILFSDGSRVLHDRLDIREVPALTRADYRCCGCTALLDAVGGAIGHVDLVQRVQPRGHAADRVLFVITTDGMENASRRFTYPQVKKMIEQHRERGWEFLFIGANIDAAAEASHLGIASERAADYVADGRGTEVLYSAMAMAVANVRSGAPGSVMGDSWRAGLDADVRARRR</sequence>
<evidence type="ECO:0000313" key="1">
    <source>
        <dbReference type="EMBL" id="HJF45060.1"/>
    </source>
</evidence>
<protein>
    <submittedName>
        <fullName evidence="1">VWA domain-containing protein</fullName>
    </submittedName>
</protein>
<gene>
    <name evidence="1" type="ORF">K8U72_04660</name>
</gene>
<name>A0A921GE29_9ACTN</name>
<accession>A0A921GE29</accession>
<comment type="caution">
    <text evidence="1">The sequence shown here is derived from an EMBL/GenBank/DDBJ whole genome shotgun (WGS) entry which is preliminary data.</text>
</comment>
<dbReference type="InterPro" id="IPR036465">
    <property type="entry name" value="vWFA_dom_sf"/>
</dbReference>
<dbReference type="Proteomes" id="UP000697330">
    <property type="component" value="Unassembled WGS sequence"/>
</dbReference>
<dbReference type="RefSeq" id="WP_167930149.1">
    <property type="nucleotide sequence ID" value="NZ_CAUWLO010000016.1"/>
</dbReference>
<dbReference type="AlphaFoldDB" id="A0A921GE29"/>
<dbReference type="Gene3D" id="3.40.50.410">
    <property type="entry name" value="von Willebrand factor, type A domain"/>
    <property type="match status" value="1"/>
</dbReference>
<dbReference type="CDD" id="cd00198">
    <property type="entry name" value="vWFA"/>
    <property type="match status" value="1"/>
</dbReference>
<reference evidence="1" key="1">
    <citation type="journal article" date="2021" name="PeerJ">
        <title>Extensive microbial diversity within the chicken gut microbiome revealed by metagenomics and culture.</title>
        <authorList>
            <person name="Gilroy R."/>
            <person name="Ravi A."/>
            <person name="Getino M."/>
            <person name="Pursley I."/>
            <person name="Horton D.L."/>
            <person name="Alikhan N.F."/>
            <person name="Baker D."/>
            <person name="Gharbi K."/>
            <person name="Hall N."/>
            <person name="Watson M."/>
            <person name="Adriaenssens E.M."/>
            <person name="Foster-Nyarko E."/>
            <person name="Jarju S."/>
            <person name="Secka A."/>
            <person name="Antonio M."/>
            <person name="Oren A."/>
            <person name="Chaudhuri R.R."/>
            <person name="La Ragione R."/>
            <person name="Hildebrand F."/>
            <person name="Pallen M.J."/>
        </authorList>
    </citation>
    <scope>NUCLEOTIDE SEQUENCE</scope>
    <source>
        <strain evidence="1">CHK124-7917</strain>
    </source>
</reference>